<reference evidence="3 4" key="1">
    <citation type="journal article" date="2023" name="Insect Mol. Biol.">
        <title>Genome sequencing provides insights into the evolution of gene families encoding plant cell wall-degrading enzymes in longhorned beetles.</title>
        <authorList>
            <person name="Shin N.R."/>
            <person name="Okamura Y."/>
            <person name="Kirsch R."/>
            <person name="Pauchet Y."/>
        </authorList>
    </citation>
    <scope>NUCLEOTIDE SEQUENCE [LARGE SCALE GENOMIC DNA]</scope>
    <source>
        <strain evidence="3">EAD_L_NR</strain>
    </source>
</reference>
<evidence type="ECO:0000256" key="2">
    <source>
        <dbReference type="SAM" id="SignalP"/>
    </source>
</evidence>
<protein>
    <submittedName>
        <fullName evidence="3">Uncharacterized protein</fullName>
    </submittedName>
</protein>
<comment type="caution">
    <text evidence="3">The sequence shown here is derived from an EMBL/GenBank/DDBJ whole genome shotgun (WGS) entry which is preliminary data.</text>
</comment>
<dbReference type="Proteomes" id="UP001159042">
    <property type="component" value="Unassembled WGS sequence"/>
</dbReference>
<feature type="signal peptide" evidence="2">
    <location>
        <begin position="1"/>
        <end position="20"/>
    </location>
</feature>
<evidence type="ECO:0000313" key="3">
    <source>
        <dbReference type="EMBL" id="KAJ8922707.1"/>
    </source>
</evidence>
<feature type="chain" id="PRO_5043911334" evidence="2">
    <location>
        <begin position="21"/>
        <end position="79"/>
    </location>
</feature>
<keyword evidence="2" id="KW-0732">Signal</keyword>
<name>A0AAV8W8R0_9CUCU</name>
<evidence type="ECO:0000313" key="4">
    <source>
        <dbReference type="Proteomes" id="UP001159042"/>
    </source>
</evidence>
<sequence>MHKILLLLFLAYYFVDNISANVGVQVKTLHGNKDPPVGPQKTFVLTADASDGGPSGRQRRAAEPAPATDGIKIKGFPQA</sequence>
<keyword evidence="4" id="KW-1185">Reference proteome</keyword>
<organism evidence="3 4">
    <name type="scientific">Exocentrus adspersus</name>
    <dbReference type="NCBI Taxonomy" id="1586481"/>
    <lineage>
        <taxon>Eukaryota</taxon>
        <taxon>Metazoa</taxon>
        <taxon>Ecdysozoa</taxon>
        <taxon>Arthropoda</taxon>
        <taxon>Hexapoda</taxon>
        <taxon>Insecta</taxon>
        <taxon>Pterygota</taxon>
        <taxon>Neoptera</taxon>
        <taxon>Endopterygota</taxon>
        <taxon>Coleoptera</taxon>
        <taxon>Polyphaga</taxon>
        <taxon>Cucujiformia</taxon>
        <taxon>Chrysomeloidea</taxon>
        <taxon>Cerambycidae</taxon>
        <taxon>Lamiinae</taxon>
        <taxon>Acanthocinini</taxon>
        <taxon>Exocentrus</taxon>
    </lineage>
</organism>
<gene>
    <name evidence="3" type="ORF">NQ315_007742</name>
</gene>
<feature type="region of interest" description="Disordered" evidence="1">
    <location>
        <begin position="32"/>
        <end position="79"/>
    </location>
</feature>
<dbReference type="EMBL" id="JANEYG010000006">
    <property type="protein sequence ID" value="KAJ8922707.1"/>
    <property type="molecule type" value="Genomic_DNA"/>
</dbReference>
<dbReference type="AlphaFoldDB" id="A0AAV8W8R0"/>
<proteinExistence type="predicted"/>
<evidence type="ECO:0000256" key="1">
    <source>
        <dbReference type="SAM" id="MobiDB-lite"/>
    </source>
</evidence>
<accession>A0AAV8W8R0</accession>